<dbReference type="EC" id="3.4.23.36" evidence="9"/>
<keyword evidence="6 9" id="KW-0378">Hydrolase</keyword>
<keyword evidence="8 9" id="KW-0472">Membrane</keyword>
<comment type="caution">
    <text evidence="12">The sequence shown here is derived from an EMBL/GenBank/DDBJ whole genome shotgun (WGS) entry which is preliminary data.</text>
</comment>
<organism evidence="12 13">
    <name type="scientific">Cohnella boryungensis</name>
    <dbReference type="NCBI Taxonomy" id="768479"/>
    <lineage>
        <taxon>Bacteria</taxon>
        <taxon>Bacillati</taxon>
        <taxon>Bacillota</taxon>
        <taxon>Bacilli</taxon>
        <taxon>Bacillales</taxon>
        <taxon>Paenibacillaceae</taxon>
        <taxon>Cohnella</taxon>
    </lineage>
</organism>
<evidence type="ECO:0000256" key="4">
    <source>
        <dbReference type="ARBA" id="ARBA00022692"/>
    </source>
</evidence>
<evidence type="ECO:0000313" key="12">
    <source>
        <dbReference type="EMBL" id="MFC4307013.1"/>
    </source>
</evidence>
<dbReference type="Proteomes" id="UP001595755">
    <property type="component" value="Unassembled WGS sequence"/>
</dbReference>
<sequence length="170" mass="18657">MSYTLLRLSDNGQEGRCRMPFYIIAIVVVVLDQLTKAAVRMHMEVGETLYCWGIEFTRYENSGMAGSLLQGYGRLFGIVAVLFVIGVTYYRKYGEMKGKLLDCAFGFLVGGAIGNGIDRLLFGQVTDFIVRSGGILNVADHAIEAGALLFVAFALVHWFKSGRAAKRSAP</sequence>
<dbReference type="GO" id="GO:0004190">
    <property type="term" value="F:aspartic-type endopeptidase activity"/>
    <property type="evidence" value="ECO:0007669"/>
    <property type="project" value="UniProtKB-EC"/>
</dbReference>
<dbReference type="PROSITE" id="PS00855">
    <property type="entry name" value="SPASE_II"/>
    <property type="match status" value="1"/>
</dbReference>
<feature type="transmembrane region" description="Helical" evidence="9">
    <location>
        <begin position="21"/>
        <end position="39"/>
    </location>
</feature>
<keyword evidence="5 9" id="KW-0064">Aspartyl protease</keyword>
<keyword evidence="13" id="KW-1185">Reference proteome</keyword>
<dbReference type="Pfam" id="PF01252">
    <property type="entry name" value="Peptidase_A8"/>
    <property type="match status" value="1"/>
</dbReference>
<feature type="active site" evidence="9">
    <location>
        <position position="127"/>
    </location>
</feature>
<reference evidence="13" key="1">
    <citation type="journal article" date="2019" name="Int. J. Syst. Evol. Microbiol.">
        <title>The Global Catalogue of Microorganisms (GCM) 10K type strain sequencing project: providing services to taxonomists for standard genome sequencing and annotation.</title>
        <authorList>
            <consortium name="The Broad Institute Genomics Platform"/>
            <consortium name="The Broad Institute Genome Sequencing Center for Infectious Disease"/>
            <person name="Wu L."/>
            <person name="Ma J."/>
        </authorList>
    </citation>
    <scope>NUCLEOTIDE SEQUENCE [LARGE SCALE GENOMIC DNA]</scope>
    <source>
        <strain evidence="13">CGMCC 4.1641</strain>
    </source>
</reference>
<evidence type="ECO:0000256" key="6">
    <source>
        <dbReference type="ARBA" id="ARBA00022801"/>
    </source>
</evidence>
<evidence type="ECO:0000256" key="1">
    <source>
        <dbReference type="ARBA" id="ARBA00006139"/>
    </source>
</evidence>
<dbReference type="EMBL" id="JBHSED010000070">
    <property type="protein sequence ID" value="MFC4307013.1"/>
    <property type="molecule type" value="Genomic_DNA"/>
</dbReference>
<comment type="catalytic activity">
    <reaction evidence="9 10">
        <text>Release of signal peptides from bacterial membrane prolipoproteins. Hydrolyzes -Xaa-Yaa-Zaa-|-(S,diacylglyceryl)Cys-, in which Xaa is hydrophobic (preferably Leu), and Yaa (Ala or Ser) and Zaa (Gly or Ala) have small, neutral side chains.</text>
        <dbReference type="EC" id="3.4.23.36"/>
    </reaction>
</comment>
<comment type="subcellular location">
    <subcellularLocation>
        <location evidence="9">Cell membrane</location>
        <topology evidence="9">Multi-pass membrane protein</topology>
    </subcellularLocation>
</comment>
<accession>A0ABV8SK66</accession>
<dbReference type="HAMAP" id="MF_00161">
    <property type="entry name" value="LspA"/>
    <property type="match status" value="1"/>
</dbReference>
<dbReference type="PRINTS" id="PR00781">
    <property type="entry name" value="LIPOSIGPTASE"/>
</dbReference>
<evidence type="ECO:0000256" key="11">
    <source>
        <dbReference type="RuleBase" id="RU004181"/>
    </source>
</evidence>
<keyword evidence="2 9" id="KW-1003">Cell membrane</keyword>
<feature type="active site" evidence="9">
    <location>
        <position position="140"/>
    </location>
</feature>
<feature type="transmembrane region" description="Helical" evidence="9">
    <location>
        <begin position="72"/>
        <end position="91"/>
    </location>
</feature>
<evidence type="ECO:0000256" key="7">
    <source>
        <dbReference type="ARBA" id="ARBA00022989"/>
    </source>
</evidence>
<proteinExistence type="inferred from homology"/>
<name>A0ABV8SK66_9BACL</name>
<feature type="transmembrane region" description="Helical" evidence="9">
    <location>
        <begin position="142"/>
        <end position="159"/>
    </location>
</feature>
<evidence type="ECO:0000256" key="2">
    <source>
        <dbReference type="ARBA" id="ARBA00022475"/>
    </source>
</evidence>
<evidence type="ECO:0000313" key="13">
    <source>
        <dbReference type="Proteomes" id="UP001595755"/>
    </source>
</evidence>
<keyword evidence="7 9" id="KW-1133">Transmembrane helix</keyword>
<evidence type="ECO:0000256" key="5">
    <source>
        <dbReference type="ARBA" id="ARBA00022750"/>
    </source>
</evidence>
<comment type="pathway">
    <text evidence="9">Protein modification; lipoprotein biosynthesis (signal peptide cleavage).</text>
</comment>
<evidence type="ECO:0000256" key="9">
    <source>
        <dbReference type="HAMAP-Rule" id="MF_00161"/>
    </source>
</evidence>
<keyword evidence="3 9" id="KW-0645">Protease</keyword>
<keyword evidence="4 9" id="KW-0812">Transmembrane</keyword>
<dbReference type="PANTHER" id="PTHR33695">
    <property type="entry name" value="LIPOPROTEIN SIGNAL PEPTIDASE"/>
    <property type="match status" value="1"/>
</dbReference>
<dbReference type="InterPro" id="IPR001872">
    <property type="entry name" value="Peptidase_A8"/>
</dbReference>
<protein>
    <recommendedName>
        <fullName evidence="9">Lipoprotein signal peptidase</fullName>
        <ecNumber evidence="9">3.4.23.36</ecNumber>
    </recommendedName>
    <alternativeName>
        <fullName evidence="9">Prolipoprotein signal peptidase</fullName>
    </alternativeName>
    <alternativeName>
        <fullName evidence="9">Signal peptidase II</fullName>
        <shortName evidence="9">SPase II</shortName>
    </alternativeName>
</protein>
<evidence type="ECO:0000256" key="8">
    <source>
        <dbReference type="ARBA" id="ARBA00023136"/>
    </source>
</evidence>
<comment type="similarity">
    <text evidence="1 9 11">Belongs to the peptidase A8 family.</text>
</comment>
<evidence type="ECO:0000256" key="3">
    <source>
        <dbReference type="ARBA" id="ARBA00022670"/>
    </source>
</evidence>
<comment type="function">
    <text evidence="9 10">This protein specifically catalyzes the removal of signal peptides from prolipoproteins.</text>
</comment>
<feature type="transmembrane region" description="Helical" evidence="9">
    <location>
        <begin position="103"/>
        <end position="122"/>
    </location>
</feature>
<evidence type="ECO:0000256" key="10">
    <source>
        <dbReference type="RuleBase" id="RU000594"/>
    </source>
</evidence>
<dbReference type="NCBIfam" id="TIGR00077">
    <property type="entry name" value="lspA"/>
    <property type="match status" value="1"/>
</dbReference>
<gene>
    <name evidence="9 12" type="primary">lspA</name>
    <name evidence="12" type="ORF">ACFO1S_26680</name>
</gene>
<dbReference type="PANTHER" id="PTHR33695:SF1">
    <property type="entry name" value="LIPOPROTEIN SIGNAL PEPTIDASE"/>
    <property type="match status" value="1"/>
</dbReference>